<dbReference type="Proteomes" id="UP000313359">
    <property type="component" value="Unassembled WGS sequence"/>
</dbReference>
<sequence length="460" mass="51119">MVSLQEVDESGRKKLVTTSDTFVLELVQVLSDIFECNVSVFQGSSSPTHQSPLNMFKPHVVQYLVQSLRRAAESHVTRNADYASCKKALLAAEEATVAARGEAQCELETQSAAHQSTLENAEAAHRIALANMEAQLAQVRVDSSREAGVAQEEIQRLEGELLSQKAAHEAEIREQATMHASVTIVLQVELMETKRHLEQEKSKALEEFKRLTTRCAELEATNKELMRKFEEQSNERVERTNDQEEQSSSAQTSLTIRVPVPSSSSRSPIAAGSKRTIEQSTEDPARPQEFLQTTNEPSLPSRRALDLAKLPEIHADLSASNGTPEFFTRESISATLGGNARYRLHIYVANPTSLSVKHDIKWYLCLTVSKLGWLPSGPGKHGFLHMELDQKVTKTDGSSAGNIDNTQLHLFVGIGAGSPEIFQYYGMYRITDAPVLSPEEWEALPAEVSHRRYRLPIRIC</sequence>
<feature type="compositionally biased region" description="Low complexity" evidence="1">
    <location>
        <begin position="257"/>
        <end position="268"/>
    </location>
</feature>
<feature type="compositionally biased region" description="Polar residues" evidence="1">
    <location>
        <begin position="246"/>
        <end position="255"/>
    </location>
</feature>
<feature type="region of interest" description="Disordered" evidence="1">
    <location>
        <begin position="230"/>
        <end position="301"/>
    </location>
</feature>
<name>A0A5C2SNL9_9APHY</name>
<dbReference type="OrthoDB" id="10641742at2759"/>
<proteinExistence type="predicted"/>
<dbReference type="InterPro" id="IPR046520">
    <property type="entry name" value="DUF6697"/>
</dbReference>
<reference evidence="3" key="1">
    <citation type="journal article" date="2018" name="Genome Biol. Evol.">
        <title>Genomics and development of Lentinus tigrinus, a white-rot wood-decaying mushroom with dimorphic fruiting bodies.</title>
        <authorList>
            <person name="Wu B."/>
            <person name="Xu Z."/>
            <person name="Knudson A."/>
            <person name="Carlson A."/>
            <person name="Chen N."/>
            <person name="Kovaka S."/>
            <person name="LaButti K."/>
            <person name="Lipzen A."/>
            <person name="Pennachio C."/>
            <person name="Riley R."/>
            <person name="Schakwitz W."/>
            <person name="Umezawa K."/>
            <person name="Ohm R.A."/>
            <person name="Grigoriev I.V."/>
            <person name="Nagy L.G."/>
            <person name="Gibbons J."/>
            <person name="Hibbett D."/>
        </authorList>
    </citation>
    <scope>NUCLEOTIDE SEQUENCE [LARGE SCALE GENOMIC DNA]</scope>
    <source>
        <strain evidence="3">ALCF2SS1-6</strain>
    </source>
</reference>
<dbReference type="EMBL" id="ML122252">
    <property type="protein sequence ID" value="RPD65403.1"/>
    <property type="molecule type" value="Genomic_DNA"/>
</dbReference>
<feature type="compositionally biased region" description="Basic and acidic residues" evidence="1">
    <location>
        <begin position="230"/>
        <end position="242"/>
    </location>
</feature>
<dbReference type="AlphaFoldDB" id="A0A5C2SNL9"/>
<evidence type="ECO:0000259" key="2">
    <source>
        <dbReference type="Pfam" id="PF20411"/>
    </source>
</evidence>
<evidence type="ECO:0000313" key="4">
    <source>
        <dbReference type="Proteomes" id="UP000313359"/>
    </source>
</evidence>
<feature type="domain" description="DUF6697" evidence="2">
    <location>
        <begin position="327"/>
        <end position="449"/>
    </location>
</feature>
<dbReference type="STRING" id="1328759.A0A5C2SNL9"/>
<evidence type="ECO:0000256" key="1">
    <source>
        <dbReference type="SAM" id="MobiDB-lite"/>
    </source>
</evidence>
<gene>
    <name evidence="3" type="ORF">L227DRAFT_210441</name>
</gene>
<protein>
    <recommendedName>
        <fullName evidence="2">DUF6697 domain-containing protein</fullName>
    </recommendedName>
</protein>
<accession>A0A5C2SNL9</accession>
<keyword evidence="4" id="KW-1185">Reference proteome</keyword>
<dbReference type="Pfam" id="PF20411">
    <property type="entry name" value="DUF6697"/>
    <property type="match status" value="1"/>
</dbReference>
<organism evidence="3 4">
    <name type="scientific">Lentinus tigrinus ALCF2SS1-6</name>
    <dbReference type="NCBI Taxonomy" id="1328759"/>
    <lineage>
        <taxon>Eukaryota</taxon>
        <taxon>Fungi</taxon>
        <taxon>Dikarya</taxon>
        <taxon>Basidiomycota</taxon>
        <taxon>Agaricomycotina</taxon>
        <taxon>Agaricomycetes</taxon>
        <taxon>Polyporales</taxon>
        <taxon>Polyporaceae</taxon>
        <taxon>Lentinus</taxon>
    </lineage>
</organism>
<evidence type="ECO:0000313" key="3">
    <source>
        <dbReference type="EMBL" id="RPD65403.1"/>
    </source>
</evidence>